<dbReference type="PROSITE" id="PS51503">
    <property type="entry name" value="HIG1"/>
    <property type="match status" value="1"/>
</dbReference>
<evidence type="ECO:0000313" key="6">
    <source>
        <dbReference type="EMBL" id="PSJ37686.1"/>
    </source>
</evidence>
<protein>
    <recommendedName>
        <fullName evidence="5">HIG1 domain-containing protein</fullName>
    </recommendedName>
</protein>
<dbReference type="RefSeq" id="WP_106515129.1">
    <property type="nucleotide sequence ID" value="NZ_PXYI01000008.1"/>
</dbReference>
<dbReference type="Proteomes" id="UP000241167">
    <property type="component" value="Unassembled WGS sequence"/>
</dbReference>
<accession>A0A2P7QID0</accession>
<evidence type="ECO:0000313" key="7">
    <source>
        <dbReference type="Proteomes" id="UP000241167"/>
    </source>
</evidence>
<sequence>MQILLFILLAAAAAATLFVLVKGVIGMANGATNLNVERSQALMQKRVTYQAVAIVFAILFILVGRAA</sequence>
<keyword evidence="2 4" id="KW-1133">Transmembrane helix</keyword>
<keyword evidence="1 4" id="KW-0812">Transmembrane</keyword>
<comment type="caution">
    <text evidence="6">The sequence shown here is derived from an EMBL/GenBank/DDBJ whole genome shotgun (WGS) entry which is preliminary data.</text>
</comment>
<organism evidence="6 7">
    <name type="scientific">Allosphingosinicella deserti</name>
    <dbReference type="NCBI Taxonomy" id="2116704"/>
    <lineage>
        <taxon>Bacteria</taxon>
        <taxon>Pseudomonadati</taxon>
        <taxon>Pseudomonadota</taxon>
        <taxon>Alphaproteobacteria</taxon>
        <taxon>Sphingomonadales</taxon>
        <taxon>Sphingomonadaceae</taxon>
        <taxon>Allosphingosinicella</taxon>
    </lineage>
</organism>
<evidence type="ECO:0000256" key="3">
    <source>
        <dbReference type="ARBA" id="ARBA00023136"/>
    </source>
</evidence>
<keyword evidence="7" id="KW-1185">Reference proteome</keyword>
<dbReference type="OrthoDB" id="9948423at2"/>
<gene>
    <name evidence="6" type="ORF">C7I55_21750</name>
</gene>
<dbReference type="InterPro" id="IPR007667">
    <property type="entry name" value="Hypoxia_induced_domain"/>
</dbReference>
<keyword evidence="3 4" id="KW-0472">Membrane</keyword>
<dbReference type="Pfam" id="PF04588">
    <property type="entry name" value="HIG_1_N"/>
    <property type="match status" value="1"/>
</dbReference>
<feature type="transmembrane region" description="Helical" evidence="4">
    <location>
        <begin position="47"/>
        <end position="64"/>
    </location>
</feature>
<evidence type="ECO:0000256" key="2">
    <source>
        <dbReference type="ARBA" id="ARBA00022989"/>
    </source>
</evidence>
<feature type="domain" description="HIG1" evidence="5">
    <location>
        <begin position="1"/>
        <end position="67"/>
    </location>
</feature>
<dbReference type="AlphaFoldDB" id="A0A2P7QID0"/>
<reference evidence="6 7" key="1">
    <citation type="submission" date="2018-03" db="EMBL/GenBank/DDBJ databases">
        <title>The draft genome of Sphingosinicella sp. GL-C-18.</title>
        <authorList>
            <person name="Liu L."/>
            <person name="Li L."/>
            <person name="Liang L."/>
            <person name="Zhang X."/>
            <person name="Wang T."/>
        </authorList>
    </citation>
    <scope>NUCLEOTIDE SEQUENCE [LARGE SCALE GENOMIC DNA]</scope>
    <source>
        <strain evidence="6 7">GL-C-18</strain>
    </source>
</reference>
<evidence type="ECO:0000256" key="1">
    <source>
        <dbReference type="ARBA" id="ARBA00022692"/>
    </source>
</evidence>
<evidence type="ECO:0000256" key="4">
    <source>
        <dbReference type="SAM" id="Phobius"/>
    </source>
</evidence>
<name>A0A2P7QID0_9SPHN</name>
<proteinExistence type="predicted"/>
<evidence type="ECO:0000259" key="5">
    <source>
        <dbReference type="PROSITE" id="PS51503"/>
    </source>
</evidence>
<dbReference type="EMBL" id="PXYI01000008">
    <property type="protein sequence ID" value="PSJ37686.1"/>
    <property type="molecule type" value="Genomic_DNA"/>
</dbReference>